<dbReference type="SUPFAM" id="SSF52540">
    <property type="entry name" value="P-loop containing nucleoside triphosphate hydrolases"/>
    <property type="match status" value="1"/>
</dbReference>
<dbReference type="GO" id="GO:0015087">
    <property type="term" value="F:cobalt ion transmembrane transporter activity"/>
    <property type="evidence" value="ECO:0007669"/>
    <property type="project" value="UniProtKB-ARBA"/>
</dbReference>
<keyword evidence="5" id="KW-0547">Nucleotide-binding</keyword>
<dbReference type="GO" id="GO:0005524">
    <property type="term" value="F:ATP binding"/>
    <property type="evidence" value="ECO:0007669"/>
    <property type="project" value="UniProtKB-KW"/>
</dbReference>
<dbReference type="PANTHER" id="PTHR43553">
    <property type="entry name" value="HEAVY METAL TRANSPORTER"/>
    <property type="match status" value="1"/>
</dbReference>
<proteinExistence type="inferred from homology"/>
<evidence type="ECO:0000256" key="8">
    <source>
        <dbReference type="ARBA" id="ARBA00023136"/>
    </source>
</evidence>
<dbReference type="Proteomes" id="UP000318521">
    <property type="component" value="Unassembled WGS sequence"/>
</dbReference>
<evidence type="ECO:0000259" key="9">
    <source>
        <dbReference type="PROSITE" id="PS50893"/>
    </source>
</evidence>
<dbReference type="InterPro" id="IPR003593">
    <property type="entry name" value="AAA+_ATPase"/>
</dbReference>
<dbReference type="PANTHER" id="PTHR43553:SF24">
    <property type="entry name" value="ENERGY-COUPLING FACTOR TRANSPORTER ATP-BINDING PROTEIN ECFA1"/>
    <property type="match status" value="1"/>
</dbReference>
<keyword evidence="6" id="KW-0067">ATP-binding</keyword>
<dbReference type="InterPro" id="IPR027417">
    <property type="entry name" value="P-loop_NTPase"/>
</dbReference>
<feature type="domain" description="ABC transporter" evidence="9">
    <location>
        <begin position="3"/>
        <end position="233"/>
    </location>
</feature>
<keyword evidence="7" id="KW-1278">Translocase</keyword>
<evidence type="ECO:0000313" key="11">
    <source>
        <dbReference type="Proteomes" id="UP000318521"/>
    </source>
</evidence>
<dbReference type="PROSITE" id="PS00211">
    <property type="entry name" value="ABC_TRANSPORTER_1"/>
    <property type="match status" value="1"/>
</dbReference>
<dbReference type="FunFam" id="3.40.50.300:FF:000224">
    <property type="entry name" value="Energy-coupling factor transporter ATP-binding protein EcfA"/>
    <property type="match status" value="1"/>
</dbReference>
<keyword evidence="3" id="KW-0813">Transport</keyword>
<dbReference type="InterPro" id="IPR050095">
    <property type="entry name" value="ECF_ABC_transporter_ATP-bd"/>
</dbReference>
<evidence type="ECO:0000256" key="1">
    <source>
        <dbReference type="ARBA" id="ARBA00004202"/>
    </source>
</evidence>
<keyword evidence="11" id="KW-1185">Reference proteome</keyword>
<reference evidence="10 11" key="1">
    <citation type="submission" date="2019-07" db="EMBL/GenBank/DDBJ databases">
        <authorList>
            <person name="Park Y.J."/>
            <person name="Jeong S.E."/>
            <person name="Jung H.S."/>
        </authorList>
    </citation>
    <scope>NUCLEOTIDE SEQUENCE [LARGE SCALE GENOMIC DNA]</scope>
    <source>
        <strain evidence="11">P16(2019)</strain>
    </source>
</reference>
<dbReference type="Gene3D" id="3.40.50.300">
    <property type="entry name" value="P-loop containing nucleotide triphosphate hydrolases"/>
    <property type="match status" value="1"/>
</dbReference>
<accession>A0A553ZTP8</accession>
<evidence type="ECO:0000256" key="5">
    <source>
        <dbReference type="ARBA" id="ARBA00022741"/>
    </source>
</evidence>
<dbReference type="CDD" id="cd03225">
    <property type="entry name" value="ABC_cobalt_CbiO_domain1"/>
    <property type="match status" value="1"/>
</dbReference>
<evidence type="ECO:0000256" key="6">
    <source>
        <dbReference type="ARBA" id="ARBA00022840"/>
    </source>
</evidence>
<evidence type="ECO:0000256" key="2">
    <source>
        <dbReference type="ARBA" id="ARBA00005417"/>
    </source>
</evidence>
<sequence length="272" mass="30123">MLLNMKDVSFTYNQTTAPVLTNVSLTLSKGEWVAVAGQNGSGKSTLAKLLSGQLLPSSGSLTLDGEALGQLELRRRCGYVFQNPDHQFVGATIWDDLAFGLENYTVSREDMLEKINTYATLFDLQDLLDKAPHQLSGGQKQRAALAGMMVLEPEVIILDEATSMLDPKGREDVWQALQLVRKQGVTIVMITHDMEEACLADRLVVIHQGSIKVDGRPADVFDLRELMQETALTPPFSVEIQHGLADEGLLLKDRCHNEEELVEQLCNYHLTT</sequence>
<dbReference type="NCBIfam" id="TIGR04520">
    <property type="entry name" value="ECF_ATPase_1"/>
    <property type="match status" value="1"/>
</dbReference>
<dbReference type="AlphaFoldDB" id="A0A553ZTP8"/>
<dbReference type="SMART" id="SM00382">
    <property type="entry name" value="AAA"/>
    <property type="match status" value="1"/>
</dbReference>
<name>A0A553ZTP8_9BACI</name>
<dbReference type="InterPro" id="IPR003439">
    <property type="entry name" value="ABC_transporter-like_ATP-bd"/>
</dbReference>
<gene>
    <name evidence="10" type="ORF">FN960_19210</name>
</gene>
<protein>
    <submittedName>
        <fullName evidence="10">Energy-coupling factor transporter ATPase</fullName>
    </submittedName>
</protein>
<dbReference type="RefSeq" id="WP_143850496.1">
    <property type="nucleotide sequence ID" value="NZ_VLXZ01000018.1"/>
</dbReference>
<evidence type="ECO:0000256" key="3">
    <source>
        <dbReference type="ARBA" id="ARBA00022448"/>
    </source>
</evidence>
<evidence type="ECO:0000256" key="4">
    <source>
        <dbReference type="ARBA" id="ARBA00022475"/>
    </source>
</evidence>
<comment type="subcellular location">
    <subcellularLocation>
        <location evidence="1">Cell membrane</location>
        <topology evidence="1">Peripheral membrane protein</topology>
    </subcellularLocation>
</comment>
<keyword evidence="4" id="KW-1003">Cell membrane</keyword>
<evidence type="ECO:0000256" key="7">
    <source>
        <dbReference type="ARBA" id="ARBA00022967"/>
    </source>
</evidence>
<comment type="caution">
    <text evidence="10">The sequence shown here is derived from an EMBL/GenBank/DDBJ whole genome shotgun (WGS) entry which is preliminary data.</text>
</comment>
<dbReference type="InterPro" id="IPR030947">
    <property type="entry name" value="EcfA_1"/>
</dbReference>
<dbReference type="GO" id="GO:0043190">
    <property type="term" value="C:ATP-binding cassette (ABC) transporter complex"/>
    <property type="evidence" value="ECO:0007669"/>
    <property type="project" value="TreeGrafter"/>
</dbReference>
<dbReference type="InterPro" id="IPR015856">
    <property type="entry name" value="ABC_transpr_CbiO/EcfA_su"/>
</dbReference>
<dbReference type="EMBL" id="VLXZ01000018">
    <property type="protein sequence ID" value="TSB44848.1"/>
    <property type="molecule type" value="Genomic_DNA"/>
</dbReference>
<dbReference type="GO" id="GO:0042626">
    <property type="term" value="F:ATPase-coupled transmembrane transporter activity"/>
    <property type="evidence" value="ECO:0007669"/>
    <property type="project" value="TreeGrafter"/>
</dbReference>
<dbReference type="OrthoDB" id="9784332at2"/>
<organism evidence="10 11">
    <name type="scientific">Alkalicoccobacillus porphyridii</name>
    <dbReference type="NCBI Taxonomy" id="2597270"/>
    <lineage>
        <taxon>Bacteria</taxon>
        <taxon>Bacillati</taxon>
        <taxon>Bacillota</taxon>
        <taxon>Bacilli</taxon>
        <taxon>Bacillales</taxon>
        <taxon>Bacillaceae</taxon>
        <taxon>Alkalicoccobacillus</taxon>
    </lineage>
</organism>
<dbReference type="PROSITE" id="PS50893">
    <property type="entry name" value="ABC_TRANSPORTER_2"/>
    <property type="match status" value="1"/>
</dbReference>
<dbReference type="InterPro" id="IPR017871">
    <property type="entry name" value="ABC_transporter-like_CS"/>
</dbReference>
<evidence type="ECO:0000313" key="10">
    <source>
        <dbReference type="EMBL" id="TSB44848.1"/>
    </source>
</evidence>
<keyword evidence="8" id="KW-0472">Membrane</keyword>
<dbReference type="Pfam" id="PF00005">
    <property type="entry name" value="ABC_tran"/>
    <property type="match status" value="1"/>
</dbReference>
<comment type="similarity">
    <text evidence="2">Belongs to the ABC transporter superfamily.</text>
</comment>
<dbReference type="GO" id="GO:0016887">
    <property type="term" value="F:ATP hydrolysis activity"/>
    <property type="evidence" value="ECO:0007669"/>
    <property type="project" value="InterPro"/>
</dbReference>